<organism evidence="1 2">
    <name type="scientific">Deinococcus ruber</name>
    <dbReference type="NCBI Taxonomy" id="1848197"/>
    <lineage>
        <taxon>Bacteria</taxon>
        <taxon>Thermotogati</taxon>
        <taxon>Deinococcota</taxon>
        <taxon>Deinococci</taxon>
        <taxon>Deinococcales</taxon>
        <taxon>Deinococcaceae</taxon>
        <taxon>Deinococcus</taxon>
    </lineage>
</organism>
<reference evidence="1" key="2">
    <citation type="submission" date="2020-09" db="EMBL/GenBank/DDBJ databases">
        <authorList>
            <person name="Sun Q."/>
            <person name="Ohkuma M."/>
        </authorList>
    </citation>
    <scope>NUCLEOTIDE SEQUENCE</scope>
    <source>
        <strain evidence="1">JCM 31311</strain>
    </source>
</reference>
<proteinExistence type="predicted"/>
<reference evidence="1" key="1">
    <citation type="journal article" date="2014" name="Int. J. Syst. Evol. Microbiol.">
        <title>Complete genome sequence of Corynebacterium casei LMG S-19264T (=DSM 44701T), isolated from a smear-ripened cheese.</title>
        <authorList>
            <consortium name="US DOE Joint Genome Institute (JGI-PGF)"/>
            <person name="Walter F."/>
            <person name="Albersmeier A."/>
            <person name="Kalinowski J."/>
            <person name="Ruckert C."/>
        </authorList>
    </citation>
    <scope>NUCLEOTIDE SEQUENCE</scope>
    <source>
        <strain evidence="1">JCM 31311</strain>
    </source>
</reference>
<sequence>MTKKPNPAAKLPTEALLNMVSAAMQRLSALSKDEKVRQEALNVGQAVGRLMQAIRDSSRPPK</sequence>
<dbReference type="EMBL" id="BMQL01000004">
    <property type="protein sequence ID" value="GGQ99851.1"/>
    <property type="molecule type" value="Genomic_DNA"/>
</dbReference>
<dbReference type="RefSeq" id="WP_189088490.1">
    <property type="nucleotide sequence ID" value="NZ_BMQL01000004.1"/>
</dbReference>
<evidence type="ECO:0000313" key="2">
    <source>
        <dbReference type="Proteomes" id="UP000603865"/>
    </source>
</evidence>
<accession>A0A918C1E1</accession>
<comment type="caution">
    <text evidence="1">The sequence shown here is derived from an EMBL/GenBank/DDBJ whole genome shotgun (WGS) entry which is preliminary data.</text>
</comment>
<gene>
    <name evidence="1" type="ORF">GCM10008957_10640</name>
</gene>
<name>A0A918C1E1_9DEIO</name>
<evidence type="ECO:0000313" key="1">
    <source>
        <dbReference type="EMBL" id="GGQ99851.1"/>
    </source>
</evidence>
<dbReference type="AlphaFoldDB" id="A0A918C1E1"/>
<dbReference type="Proteomes" id="UP000603865">
    <property type="component" value="Unassembled WGS sequence"/>
</dbReference>
<keyword evidence="2" id="KW-1185">Reference proteome</keyword>
<protein>
    <submittedName>
        <fullName evidence="1">Uncharacterized protein</fullName>
    </submittedName>
</protein>